<protein>
    <recommendedName>
        <fullName evidence="5">Integral membrane protein</fullName>
    </recommendedName>
</protein>
<feature type="transmembrane region" description="Helical" evidence="2">
    <location>
        <begin position="84"/>
        <end position="103"/>
    </location>
</feature>
<feature type="compositionally biased region" description="Pro residues" evidence="1">
    <location>
        <begin position="1"/>
        <end position="31"/>
    </location>
</feature>
<keyword evidence="2" id="KW-0812">Transmembrane</keyword>
<sequence>MTHTPSPHPPPPPETPSPPHRPSPSYVPRPHGPSGHGPSGPPADAARFLRRVLRVDGVSTAVTGALLVAAVVPLTTLTGMPRPFAVAFGIFQLCGAAGLLWIARHPVPRPPLVRAVVAVNAASAVACAALALGGVLPLTAFGVVFLLFGALIVSVYAVLEWAGLRRARGAGDGGGAR</sequence>
<feature type="transmembrane region" description="Helical" evidence="2">
    <location>
        <begin position="138"/>
        <end position="159"/>
    </location>
</feature>
<gene>
    <name evidence="3" type="ORF">A4G23_03610</name>
</gene>
<evidence type="ECO:0000313" key="3">
    <source>
        <dbReference type="EMBL" id="AOT60735.1"/>
    </source>
</evidence>
<dbReference type="AlphaFoldDB" id="A0A1D8G5K1"/>
<evidence type="ECO:0000313" key="4">
    <source>
        <dbReference type="Proteomes" id="UP000095349"/>
    </source>
</evidence>
<dbReference type="EMBL" id="CP017316">
    <property type="protein sequence ID" value="AOT60735.1"/>
    <property type="molecule type" value="Genomic_DNA"/>
</dbReference>
<dbReference type="Proteomes" id="UP000095349">
    <property type="component" value="Chromosome"/>
</dbReference>
<feature type="transmembrane region" description="Helical" evidence="2">
    <location>
        <begin position="115"/>
        <end position="132"/>
    </location>
</feature>
<accession>A0A1D8G5K1</accession>
<feature type="region of interest" description="Disordered" evidence="1">
    <location>
        <begin position="1"/>
        <end position="43"/>
    </location>
</feature>
<evidence type="ECO:0000256" key="2">
    <source>
        <dbReference type="SAM" id="Phobius"/>
    </source>
</evidence>
<keyword evidence="2" id="KW-1133">Transmembrane helix</keyword>
<reference evidence="3 4" key="1">
    <citation type="submission" date="2016-09" db="EMBL/GenBank/DDBJ databases">
        <title>Streptomyces rubrolavendulae MJM4426 Genome sequencing and assembly.</title>
        <authorList>
            <person name="Kim J.-G."/>
        </authorList>
    </citation>
    <scope>NUCLEOTIDE SEQUENCE [LARGE SCALE GENOMIC DNA]</scope>
    <source>
        <strain evidence="3 4">MJM4426</strain>
    </source>
</reference>
<dbReference type="KEGG" id="srn:A4G23_03610"/>
<evidence type="ECO:0008006" key="5">
    <source>
        <dbReference type="Google" id="ProtNLM"/>
    </source>
</evidence>
<name>A0A1D8G5K1_9ACTN</name>
<keyword evidence="2" id="KW-0472">Membrane</keyword>
<dbReference type="PATRIC" id="fig|285473.5.peg.3783"/>
<proteinExistence type="predicted"/>
<keyword evidence="4" id="KW-1185">Reference proteome</keyword>
<evidence type="ECO:0000256" key="1">
    <source>
        <dbReference type="SAM" id="MobiDB-lite"/>
    </source>
</evidence>
<feature type="transmembrane region" description="Helical" evidence="2">
    <location>
        <begin position="57"/>
        <end position="78"/>
    </location>
</feature>
<organism evidence="3 4">
    <name type="scientific">Streptomyces rubrolavendulae</name>
    <dbReference type="NCBI Taxonomy" id="285473"/>
    <lineage>
        <taxon>Bacteria</taxon>
        <taxon>Bacillati</taxon>
        <taxon>Actinomycetota</taxon>
        <taxon>Actinomycetes</taxon>
        <taxon>Kitasatosporales</taxon>
        <taxon>Streptomycetaceae</taxon>
        <taxon>Streptomyces</taxon>
    </lineage>
</organism>
<dbReference type="RefSeq" id="WP_237282233.1">
    <property type="nucleotide sequence ID" value="NZ_CP017316.1"/>
</dbReference>